<comment type="caution">
    <text evidence="2">The sequence shown here is derived from an EMBL/GenBank/DDBJ whole genome shotgun (WGS) entry which is preliminary data.</text>
</comment>
<name>A0A218UVK7_9PASE</name>
<feature type="transmembrane region" description="Helical" evidence="1">
    <location>
        <begin position="85"/>
        <end position="108"/>
    </location>
</feature>
<gene>
    <name evidence="2" type="primary">SLC16A1_0</name>
    <name evidence="2" type="ORF">RLOC_00008570</name>
</gene>
<reference evidence="2 3" key="1">
    <citation type="submission" date="2017-05" db="EMBL/GenBank/DDBJ databases">
        <title>Genome of assembly of the Bengalese finch, Lonchura striata domestica.</title>
        <authorList>
            <person name="Colquitt B.M."/>
            <person name="Brainard M.S."/>
        </authorList>
    </citation>
    <scope>NUCLEOTIDE SEQUENCE [LARGE SCALE GENOMIC DNA]</scope>
    <source>
        <strain evidence="2">White83orange57</strain>
    </source>
</reference>
<evidence type="ECO:0000313" key="2">
    <source>
        <dbReference type="EMBL" id="OWK57817.1"/>
    </source>
</evidence>
<evidence type="ECO:0000256" key="1">
    <source>
        <dbReference type="SAM" id="Phobius"/>
    </source>
</evidence>
<keyword evidence="1" id="KW-1133">Transmembrane helix</keyword>
<proteinExistence type="predicted"/>
<organism evidence="2 3">
    <name type="scientific">Lonchura striata</name>
    <name type="common">white-rumped munia</name>
    <dbReference type="NCBI Taxonomy" id="40157"/>
    <lineage>
        <taxon>Eukaryota</taxon>
        <taxon>Metazoa</taxon>
        <taxon>Chordata</taxon>
        <taxon>Craniata</taxon>
        <taxon>Vertebrata</taxon>
        <taxon>Euteleostomi</taxon>
        <taxon>Archelosauria</taxon>
        <taxon>Archosauria</taxon>
        <taxon>Dinosauria</taxon>
        <taxon>Saurischia</taxon>
        <taxon>Theropoda</taxon>
        <taxon>Coelurosauria</taxon>
        <taxon>Aves</taxon>
        <taxon>Neognathae</taxon>
        <taxon>Neoaves</taxon>
        <taxon>Telluraves</taxon>
        <taxon>Australaves</taxon>
        <taxon>Passeriformes</taxon>
        <taxon>Passeroidea</taxon>
        <taxon>Estrildidae</taxon>
        <taxon>Estrildinae</taxon>
        <taxon>Lonchura</taxon>
    </lineage>
</organism>
<dbReference type="PANTHER" id="PTHR11360:SF92">
    <property type="entry name" value="MAJOR FACILITATOR SUPERFAMILY (MFS) PROFILE DOMAIN-CONTAINING PROTEIN"/>
    <property type="match status" value="1"/>
</dbReference>
<keyword evidence="1" id="KW-0812">Transmembrane</keyword>
<dbReference type="GO" id="GO:0016323">
    <property type="term" value="C:basolateral plasma membrane"/>
    <property type="evidence" value="ECO:0007669"/>
    <property type="project" value="TreeGrafter"/>
</dbReference>
<dbReference type="EMBL" id="MUZQ01000115">
    <property type="protein sequence ID" value="OWK57817.1"/>
    <property type="molecule type" value="Genomic_DNA"/>
</dbReference>
<sequence length="292" mass="31337">MSMLYNTHLLCSAGHWEAEFALESALIMSPPVLSDLGYVPPDGGWGWAVVFGASISIGFAFTFPKAFTIYFREIQAVFSISYSQIAWTTSIMCATTYGGATCGFTFYLEVGWRQQSFSAPRCATAAEGIALDMVLVQGADLSQFTRAPRAARAMPAPAEAGRAPGPPDGGWGWVVVFGAFISIGFAYAFPKGLAIFFKEIQDFFGASYSEIAWVSSIVLATTYGAGEWSCTSTRAAMGQESPLWARNLHSGPGISPLGQESPLWARNLPSGPEQRDSNQMSICTGTIRSSAF</sequence>
<dbReference type="GO" id="GO:0008028">
    <property type="term" value="F:monocarboxylic acid transmembrane transporter activity"/>
    <property type="evidence" value="ECO:0007669"/>
    <property type="project" value="TreeGrafter"/>
</dbReference>
<keyword evidence="1" id="KW-0472">Membrane</keyword>
<protein>
    <submittedName>
        <fullName evidence="2">Monocarboxylate transporter 1</fullName>
    </submittedName>
</protein>
<feature type="transmembrane region" description="Helical" evidence="1">
    <location>
        <begin position="170"/>
        <end position="189"/>
    </location>
</feature>
<dbReference type="AlphaFoldDB" id="A0A218UVK7"/>
<accession>A0A218UVK7</accession>
<evidence type="ECO:0000313" key="3">
    <source>
        <dbReference type="Proteomes" id="UP000197619"/>
    </source>
</evidence>
<dbReference type="PANTHER" id="PTHR11360">
    <property type="entry name" value="MONOCARBOXYLATE TRANSPORTER"/>
    <property type="match status" value="1"/>
</dbReference>
<feature type="transmembrane region" description="Helical" evidence="1">
    <location>
        <begin position="44"/>
        <end position="64"/>
    </location>
</feature>
<dbReference type="InterPro" id="IPR050327">
    <property type="entry name" value="Proton-linked_MCT"/>
</dbReference>
<keyword evidence="3" id="KW-1185">Reference proteome</keyword>
<dbReference type="Proteomes" id="UP000197619">
    <property type="component" value="Unassembled WGS sequence"/>
</dbReference>